<dbReference type="PANTHER" id="PTHR42884">
    <property type="entry name" value="PROPROTEIN CONVERTASE SUBTILISIN/KEXIN-RELATED"/>
    <property type="match status" value="1"/>
</dbReference>
<accession>A0A8J8FEZ0</accession>
<dbReference type="AlphaFoldDB" id="A0A8J8FEZ0"/>
<evidence type="ECO:0000256" key="4">
    <source>
        <dbReference type="PIRSR" id="PIRSR615500-1"/>
    </source>
</evidence>
<dbReference type="InterPro" id="IPR036852">
    <property type="entry name" value="Peptidase_S8/S53_dom_sf"/>
</dbReference>
<organism evidence="7 8">
    <name type="scientific">Limnovirga soli</name>
    <dbReference type="NCBI Taxonomy" id="2656915"/>
    <lineage>
        <taxon>Bacteria</taxon>
        <taxon>Pseudomonadati</taxon>
        <taxon>Bacteroidota</taxon>
        <taxon>Chitinophagia</taxon>
        <taxon>Chitinophagales</taxon>
        <taxon>Chitinophagaceae</taxon>
        <taxon>Limnovirga</taxon>
    </lineage>
</organism>
<dbReference type="EMBL" id="WHPF01000005">
    <property type="protein sequence ID" value="NNV55553.1"/>
    <property type="molecule type" value="Genomic_DNA"/>
</dbReference>
<sequence length="989" mass="106488">MKSKIVLSVSALVLAVAAILFSSFGKPQSDLFYYGFKEKIKIETQPGKFTLRFTDIANAKSRLEQLAKTNGFSAREWKDDRTAIIDFMRSDASEAIRKLQSEKEIATVQPLYKTLAEQLELSATDEILVRFNKYTAATDVERIMKTYQLSLVQKGELFYTFSVAKTANTLQIANTIMESGVAEFAHPNFYRKIELQQVPNDEFFGFQWNLNNTGQVINDGHTGTPDADIDAPEAWVKTMGSSSIVVAVIDEGVTSNHPDLPNARQVRLNGSNFSPGGPVNDPSPVGNGNHGNACSGIVAATRNNGEGISGVAPNCKIMPIKILNSAATDANIANAITFAKTNGAQVISNSWGYSTSSTNFIPAIVTAIQDAVTNGRGGLGCVVVFAAQNTADLVHGINGYIGFPGNVNIAGVLTVGASDRYDKQANYSPLSVPAAANNQIVDIVAPSHRAYTSQIATENFEIWSMDIPGATGYNPQTGGIYLPAAGINYQSYTGRMGGTSAATPQVAGAAALLLSLNSSLTQQQVFNILTENADKVGGYTYNASGFSNEMGYGRLNLYRAVQKAKADLYMKDQSADAGIEPNPSTAAYYTSPDIWVRNVNDGGTTHQNPEAGQINYVYVKVRNRGVGSSSGISDNLKLYWAKASTGLSWTFPWTGSTYNCAGNTINIGGQIGTQLIGVIPAAGTTTYIFNWTPPKPTDFQPCFGTDASHFCLLARIETAPASPYGMAVPETTSLGDNVKNNNNIVWKNVSVVDLLPNVSLVKTSVLITGSKLLRRTFTSTDLAFMVPREKGVENILTVADVDIDLGEFTKGWLNAGGRVEGGKTYLDDKGNTLIRISATTGKIYGVPIATTQMGSITLNIMPLKFSPGILYDFDIQQMDKNVVVGGERFDLQFKDKAGFAKTPATIQTPAIFPKNPLKVYQTGAQLNIEMNDGKTYLVTVANNFGQVFSTVKMTNRISIPTSTYMKGVYFVKLSSIKDQQTYGASVIIQ</sequence>
<dbReference type="PANTHER" id="PTHR42884:SF14">
    <property type="entry name" value="NEUROENDOCRINE CONVERTASE 1"/>
    <property type="match status" value="1"/>
</dbReference>
<dbReference type="GO" id="GO:0016020">
    <property type="term" value="C:membrane"/>
    <property type="evidence" value="ECO:0007669"/>
    <property type="project" value="TreeGrafter"/>
</dbReference>
<reference evidence="7" key="1">
    <citation type="submission" date="2019-10" db="EMBL/GenBank/DDBJ databases">
        <title>Draft genome sequence of Panacibacter sp. KCS-6.</title>
        <authorList>
            <person name="Yim K.J."/>
        </authorList>
    </citation>
    <scope>NUCLEOTIDE SEQUENCE</scope>
    <source>
        <strain evidence="7">KCS-6</strain>
    </source>
</reference>
<feature type="domain" description="Peptidase S8/S53" evidence="6">
    <location>
        <begin position="242"/>
        <end position="553"/>
    </location>
</feature>
<dbReference type="PROSITE" id="PS51892">
    <property type="entry name" value="SUBTILASE"/>
    <property type="match status" value="1"/>
</dbReference>
<dbReference type="Gene3D" id="3.40.50.200">
    <property type="entry name" value="Peptidase S8/S53 domain"/>
    <property type="match status" value="1"/>
</dbReference>
<evidence type="ECO:0000256" key="5">
    <source>
        <dbReference type="PROSITE-ProRule" id="PRU01240"/>
    </source>
</evidence>
<dbReference type="InterPro" id="IPR000209">
    <property type="entry name" value="Peptidase_S8/S53_dom"/>
</dbReference>
<protein>
    <submittedName>
        <fullName evidence="7">S8 family serine peptidase</fullName>
    </submittedName>
</protein>
<dbReference type="PRINTS" id="PR00723">
    <property type="entry name" value="SUBTILISIN"/>
</dbReference>
<keyword evidence="2 5" id="KW-0378">Hydrolase</keyword>
<dbReference type="Proteomes" id="UP000598971">
    <property type="component" value="Unassembled WGS sequence"/>
</dbReference>
<keyword evidence="3 5" id="KW-0720">Serine protease</keyword>
<comment type="caution">
    <text evidence="7">The sequence shown here is derived from an EMBL/GenBank/DDBJ whole genome shotgun (WGS) entry which is preliminary data.</text>
</comment>
<dbReference type="InterPro" id="IPR023828">
    <property type="entry name" value="Peptidase_S8_Ser-AS"/>
</dbReference>
<feature type="active site" description="Charge relay system" evidence="4 5">
    <location>
        <position position="500"/>
    </location>
</feature>
<evidence type="ECO:0000313" key="8">
    <source>
        <dbReference type="Proteomes" id="UP000598971"/>
    </source>
</evidence>
<gene>
    <name evidence="7" type="ORF">GD597_08795</name>
</gene>
<evidence type="ECO:0000256" key="3">
    <source>
        <dbReference type="ARBA" id="ARBA00022825"/>
    </source>
</evidence>
<feature type="active site" description="Charge relay system" evidence="4 5">
    <location>
        <position position="290"/>
    </location>
</feature>
<dbReference type="Pfam" id="PF00082">
    <property type="entry name" value="Peptidase_S8"/>
    <property type="match status" value="1"/>
</dbReference>
<dbReference type="RefSeq" id="WP_171607473.1">
    <property type="nucleotide sequence ID" value="NZ_WHPF01000005.1"/>
</dbReference>
<evidence type="ECO:0000256" key="2">
    <source>
        <dbReference type="ARBA" id="ARBA00022801"/>
    </source>
</evidence>
<dbReference type="InterPro" id="IPR015500">
    <property type="entry name" value="Peptidase_S8_subtilisin-rel"/>
</dbReference>
<feature type="active site" description="Charge relay system" evidence="4 5">
    <location>
        <position position="250"/>
    </location>
</feature>
<dbReference type="SUPFAM" id="SSF52743">
    <property type="entry name" value="Subtilisin-like"/>
    <property type="match status" value="1"/>
</dbReference>
<comment type="similarity">
    <text evidence="5">Belongs to the peptidase S8 family.</text>
</comment>
<dbReference type="GO" id="GO:0004252">
    <property type="term" value="F:serine-type endopeptidase activity"/>
    <property type="evidence" value="ECO:0007669"/>
    <property type="project" value="UniProtKB-UniRule"/>
</dbReference>
<keyword evidence="8" id="KW-1185">Reference proteome</keyword>
<dbReference type="PROSITE" id="PS00138">
    <property type="entry name" value="SUBTILASE_SER"/>
    <property type="match status" value="1"/>
</dbReference>
<name>A0A8J8FEZ0_9BACT</name>
<evidence type="ECO:0000313" key="7">
    <source>
        <dbReference type="EMBL" id="NNV55553.1"/>
    </source>
</evidence>
<proteinExistence type="inferred from homology"/>
<evidence type="ECO:0000256" key="1">
    <source>
        <dbReference type="ARBA" id="ARBA00022670"/>
    </source>
</evidence>
<keyword evidence="1 5" id="KW-0645">Protease</keyword>
<dbReference type="GO" id="GO:0016485">
    <property type="term" value="P:protein processing"/>
    <property type="evidence" value="ECO:0007669"/>
    <property type="project" value="TreeGrafter"/>
</dbReference>
<evidence type="ECO:0000259" key="6">
    <source>
        <dbReference type="Pfam" id="PF00082"/>
    </source>
</evidence>